<dbReference type="AlphaFoldDB" id="A0A9N9K7U7"/>
<proteinExistence type="predicted"/>
<dbReference type="Proteomes" id="UP000789759">
    <property type="component" value="Unassembled WGS sequence"/>
</dbReference>
<comment type="caution">
    <text evidence="1">The sequence shown here is derived from an EMBL/GenBank/DDBJ whole genome shotgun (WGS) entry which is preliminary data.</text>
</comment>
<sequence length="41" mass="4576">SEDTSIFDYKKVSETKSIKIGIKEKGKSNNDVNLKNNNSDS</sequence>
<gene>
    <name evidence="1" type="ORF">CPELLU_LOCUS18699</name>
</gene>
<feature type="non-terminal residue" evidence="1">
    <location>
        <position position="41"/>
    </location>
</feature>
<organism evidence="1 2">
    <name type="scientific">Cetraspora pellucida</name>
    <dbReference type="NCBI Taxonomy" id="1433469"/>
    <lineage>
        <taxon>Eukaryota</taxon>
        <taxon>Fungi</taxon>
        <taxon>Fungi incertae sedis</taxon>
        <taxon>Mucoromycota</taxon>
        <taxon>Glomeromycotina</taxon>
        <taxon>Glomeromycetes</taxon>
        <taxon>Diversisporales</taxon>
        <taxon>Gigasporaceae</taxon>
        <taxon>Cetraspora</taxon>
    </lineage>
</organism>
<keyword evidence="2" id="KW-1185">Reference proteome</keyword>
<evidence type="ECO:0000313" key="2">
    <source>
        <dbReference type="Proteomes" id="UP000789759"/>
    </source>
</evidence>
<evidence type="ECO:0000313" key="1">
    <source>
        <dbReference type="EMBL" id="CAG8811462.1"/>
    </source>
</evidence>
<reference evidence="1" key="1">
    <citation type="submission" date="2021-06" db="EMBL/GenBank/DDBJ databases">
        <authorList>
            <person name="Kallberg Y."/>
            <person name="Tangrot J."/>
            <person name="Rosling A."/>
        </authorList>
    </citation>
    <scope>NUCLEOTIDE SEQUENCE</scope>
    <source>
        <strain evidence="1">FL966</strain>
    </source>
</reference>
<dbReference type="EMBL" id="CAJVQA010038875">
    <property type="protein sequence ID" value="CAG8811462.1"/>
    <property type="molecule type" value="Genomic_DNA"/>
</dbReference>
<protein>
    <submittedName>
        <fullName evidence="1">21266_t:CDS:1</fullName>
    </submittedName>
</protein>
<feature type="non-terminal residue" evidence="1">
    <location>
        <position position="1"/>
    </location>
</feature>
<accession>A0A9N9K7U7</accession>
<name>A0A9N9K7U7_9GLOM</name>